<dbReference type="InterPro" id="IPR016162">
    <property type="entry name" value="Ald_DH_N"/>
</dbReference>
<dbReference type="PANTHER" id="PTHR43353">
    <property type="entry name" value="SUCCINATE-SEMIALDEHYDE DEHYDROGENASE, MITOCHONDRIAL"/>
    <property type="match status" value="1"/>
</dbReference>
<protein>
    <submittedName>
        <fullName evidence="8">Putative aldehyde/histidinol dehydrogenase</fullName>
    </submittedName>
    <submittedName>
        <fullName evidence="7">Succinate-semialdehyde dehydrogenase (NAD(+))</fullName>
        <ecNumber evidence="7">1.2.1.24</ecNumber>
    </submittedName>
</protein>
<feature type="domain" description="Aldehyde dehydrogenase" evidence="6">
    <location>
        <begin position="2"/>
        <end position="74"/>
    </location>
</feature>
<keyword evidence="2 4" id="KW-0560">Oxidoreductase</keyword>
<dbReference type="Gene3D" id="3.40.605.10">
    <property type="entry name" value="Aldehyde Dehydrogenase, Chain A, domain 1"/>
    <property type="match status" value="1"/>
</dbReference>
<evidence type="ECO:0000256" key="1">
    <source>
        <dbReference type="ARBA" id="ARBA00009986"/>
    </source>
</evidence>
<reference evidence="8" key="2">
    <citation type="submission" date="2017-02" db="EMBL/GenBank/DDBJ databases">
        <title>Sunflower complete genome.</title>
        <authorList>
            <person name="Langlade N."/>
            <person name="Munos S."/>
        </authorList>
    </citation>
    <scope>NUCLEOTIDE SEQUENCE [LARGE SCALE GENOMIC DNA]</scope>
    <source>
        <tissue evidence="8">Leaves</tissue>
    </source>
</reference>
<keyword evidence="5" id="KW-0812">Transmembrane</keyword>
<evidence type="ECO:0000256" key="5">
    <source>
        <dbReference type="SAM" id="Phobius"/>
    </source>
</evidence>
<proteinExistence type="inferred from homology"/>
<dbReference type="AlphaFoldDB" id="A0A251VGV3"/>
<evidence type="ECO:0000313" key="8">
    <source>
        <dbReference type="EMBL" id="OTG34509.1"/>
    </source>
</evidence>
<reference evidence="7" key="3">
    <citation type="submission" date="2020-06" db="EMBL/GenBank/DDBJ databases">
        <title>Helianthus annuus Genome sequencing and assembly Release 2.</title>
        <authorList>
            <person name="Gouzy J."/>
            <person name="Langlade N."/>
            <person name="Munos S."/>
        </authorList>
    </citation>
    <scope>NUCLEOTIDE SEQUENCE</scope>
    <source>
        <tissue evidence="7">Leaves</tissue>
    </source>
</reference>
<dbReference type="PANTHER" id="PTHR43353:SF5">
    <property type="entry name" value="SUCCINATE-SEMIALDEHYDE DEHYDROGENASE, MITOCHONDRIAL"/>
    <property type="match status" value="1"/>
</dbReference>
<evidence type="ECO:0000256" key="4">
    <source>
        <dbReference type="RuleBase" id="RU003345"/>
    </source>
</evidence>
<dbReference type="PROSITE" id="PS00687">
    <property type="entry name" value="ALDEHYDE_DEHYDR_GLU"/>
    <property type="match status" value="1"/>
</dbReference>
<evidence type="ECO:0000259" key="6">
    <source>
        <dbReference type="Pfam" id="PF00171"/>
    </source>
</evidence>
<feature type="transmembrane region" description="Helical" evidence="5">
    <location>
        <begin position="89"/>
        <end position="106"/>
    </location>
</feature>
<keyword evidence="5" id="KW-1133">Transmembrane helix</keyword>
<dbReference type="STRING" id="4232.A0A251VGV3"/>
<dbReference type="GO" id="GO:0004777">
    <property type="term" value="F:succinate-semialdehyde dehydrogenase (NAD+) activity"/>
    <property type="evidence" value="ECO:0007669"/>
    <property type="project" value="UniProtKB-EC"/>
</dbReference>
<dbReference type="Gramene" id="mRNA:HanXRQr2_Chr02g0056911">
    <property type="protein sequence ID" value="mRNA:HanXRQr2_Chr02g0056911"/>
    <property type="gene ID" value="HanXRQr2_Chr02g0056911"/>
</dbReference>
<dbReference type="InterPro" id="IPR029510">
    <property type="entry name" value="Ald_DH_CS_GLU"/>
</dbReference>
<keyword evidence="5" id="KW-0472">Membrane</keyword>
<keyword evidence="9" id="KW-1185">Reference proteome</keyword>
<dbReference type="EMBL" id="CM007891">
    <property type="protein sequence ID" value="OTG34509.1"/>
    <property type="molecule type" value="Genomic_DNA"/>
</dbReference>
<evidence type="ECO:0000256" key="2">
    <source>
        <dbReference type="ARBA" id="ARBA00023002"/>
    </source>
</evidence>
<organism evidence="8 9">
    <name type="scientific">Helianthus annuus</name>
    <name type="common">Common sunflower</name>
    <dbReference type="NCBI Taxonomy" id="4232"/>
    <lineage>
        <taxon>Eukaryota</taxon>
        <taxon>Viridiplantae</taxon>
        <taxon>Streptophyta</taxon>
        <taxon>Embryophyta</taxon>
        <taxon>Tracheophyta</taxon>
        <taxon>Spermatophyta</taxon>
        <taxon>Magnoliopsida</taxon>
        <taxon>eudicotyledons</taxon>
        <taxon>Gunneridae</taxon>
        <taxon>Pentapetalae</taxon>
        <taxon>asterids</taxon>
        <taxon>campanulids</taxon>
        <taxon>Asterales</taxon>
        <taxon>Asteraceae</taxon>
        <taxon>Asteroideae</taxon>
        <taxon>Heliantheae alliance</taxon>
        <taxon>Heliantheae</taxon>
        <taxon>Helianthus</taxon>
    </lineage>
</organism>
<evidence type="ECO:0000313" key="9">
    <source>
        <dbReference type="Proteomes" id="UP000215914"/>
    </source>
</evidence>
<dbReference type="Pfam" id="PF00171">
    <property type="entry name" value="Aldedh"/>
    <property type="match status" value="1"/>
</dbReference>
<dbReference type="EC" id="1.2.1.24" evidence="7"/>
<comment type="similarity">
    <text evidence="1 4">Belongs to the aldehyde dehydrogenase family.</text>
</comment>
<accession>A0A251VGV3</accession>
<dbReference type="InterPro" id="IPR015590">
    <property type="entry name" value="Aldehyde_DH_dom"/>
</dbReference>
<reference evidence="7 9" key="1">
    <citation type="journal article" date="2017" name="Nature">
        <title>The sunflower genome provides insights into oil metabolism, flowering and Asterid evolution.</title>
        <authorList>
            <person name="Badouin H."/>
            <person name="Gouzy J."/>
            <person name="Grassa C.J."/>
            <person name="Murat F."/>
            <person name="Staton S.E."/>
            <person name="Cottret L."/>
            <person name="Lelandais-Briere C."/>
            <person name="Owens G.L."/>
            <person name="Carrere S."/>
            <person name="Mayjonade B."/>
            <person name="Legrand L."/>
            <person name="Gill N."/>
            <person name="Kane N.C."/>
            <person name="Bowers J.E."/>
            <person name="Hubner S."/>
            <person name="Bellec A."/>
            <person name="Berard A."/>
            <person name="Berges H."/>
            <person name="Blanchet N."/>
            <person name="Boniface M.C."/>
            <person name="Brunel D."/>
            <person name="Catrice O."/>
            <person name="Chaidir N."/>
            <person name="Claudel C."/>
            <person name="Donnadieu C."/>
            <person name="Faraut T."/>
            <person name="Fievet G."/>
            <person name="Helmstetter N."/>
            <person name="King M."/>
            <person name="Knapp S.J."/>
            <person name="Lai Z."/>
            <person name="Le Paslier M.C."/>
            <person name="Lippi Y."/>
            <person name="Lorenzon L."/>
            <person name="Mandel J.R."/>
            <person name="Marage G."/>
            <person name="Marchand G."/>
            <person name="Marquand E."/>
            <person name="Bret-Mestries E."/>
            <person name="Morien E."/>
            <person name="Nambeesan S."/>
            <person name="Nguyen T."/>
            <person name="Pegot-Espagnet P."/>
            <person name="Pouilly N."/>
            <person name="Raftis F."/>
            <person name="Sallet E."/>
            <person name="Schiex T."/>
            <person name="Thomas J."/>
            <person name="Vandecasteele C."/>
            <person name="Vares D."/>
            <person name="Vear F."/>
            <person name="Vautrin S."/>
            <person name="Crespi M."/>
            <person name="Mangin B."/>
            <person name="Burke J.M."/>
            <person name="Salse J."/>
            <person name="Munos S."/>
            <person name="Vincourt P."/>
            <person name="Rieseberg L.H."/>
            <person name="Langlade N.B."/>
        </authorList>
    </citation>
    <scope>NUCLEOTIDE SEQUENCE [LARGE SCALE GENOMIC DNA]</scope>
    <source>
        <strain evidence="9">cv. SF193</strain>
        <tissue evidence="7">Leaves</tissue>
    </source>
</reference>
<dbReference type="InParanoid" id="A0A251VGV3"/>
<dbReference type="EMBL" id="MNCJ02000317">
    <property type="protein sequence ID" value="KAF5817767.1"/>
    <property type="molecule type" value="Genomic_DNA"/>
</dbReference>
<dbReference type="SUPFAM" id="SSF53720">
    <property type="entry name" value="ALDH-like"/>
    <property type="match status" value="1"/>
</dbReference>
<dbReference type="InterPro" id="IPR016161">
    <property type="entry name" value="Ald_DH/histidinol_DH"/>
</dbReference>
<evidence type="ECO:0000313" key="7">
    <source>
        <dbReference type="EMBL" id="KAF5817767.1"/>
    </source>
</evidence>
<dbReference type="Proteomes" id="UP000215914">
    <property type="component" value="Chromosome 2"/>
</dbReference>
<sequence>MGDAPKIGNSLLESPQVRKITFTGLTAVGKKLMAGAAETVKKVSLELGGNAPCMVFDDADLEVALKGSVSSLFNYYIAYMMSERCIKSVCYAFSFALLVTCIVQGVENISIKQ</sequence>
<dbReference type="InterPro" id="IPR050740">
    <property type="entry name" value="Aldehyde_DH_Superfamily"/>
</dbReference>
<feature type="active site" evidence="3">
    <location>
        <position position="46"/>
    </location>
</feature>
<gene>
    <name evidence="8" type="ORF">HannXRQ_Chr02g0046641</name>
    <name evidence="7" type="ORF">HanXRQr2_Chr02g0056911</name>
</gene>
<name>A0A251VGV3_HELAN</name>
<evidence type="ECO:0000256" key="3">
    <source>
        <dbReference type="PROSITE-ProRule" id="PRU10007"/>
    </source>
</evidence>